<dbReference type="AlphaFoldDB" id="A0A819K325"/>
<feature type="compositionally biased region" description="Basic and acidic residues" evidence="1">
    <location>
        <begin position="26"/>
        <end position="40"/>
    </location>
</feature>
<evidence type="ECO:0000313" key="3">
    <source>
        <dbReference type="Proteomes" id="UP000663866"/>
    </source>
</evidence>
<name>A0A819K325_9BILA</name>
<dbReference type="EMBL" id="CAJOBG010001534">
    <property type="protein sequence ID" value="CAF3937678.1"/>
    <property type="molecule type" value="Genomic_DNA"/>
</dbReference>
<keyword evidence="3" id="KW-1185">Reference proteome</keyword>
<gene>
    <name evidence="2" type="ORF">OVN521_LOCUS11501</name>
</gene>
<feature type="region of interest" description="Disordered" evidence="1">
    <location>
        <begin position="17"/>
        <end position="113"/>
    </location>
</feature>
<feature type="compositionally biased region" description="Acidic residues" evidence="1">
    <location>
        <begin position="60"/>
        <end position="76"/>
    </location>
</feature>
<sequence>MPRARSNERIVVLQTDGRGNILDYDVVDRPNRSSRTEKSSSVRRSTRSKQSPKVSQTEANYDDDDEEEKVVEDEENYEVHNSRNDTSYRDTPDRKSYRDSDRRRDSSRRRVRYVRPKSKVKIFQRKVDWSANSKVDARNDDAMEKILSAPKKKIYDEKPSWSVKSKIDTHNEEVVETILRAPKPE</sequence>
<proteinExistence type="predicted"/>
<evidence type="ECO:0000313" key="2">
    <source>
        <dbReference type="EMBL" id="CAF3937678.1"/>
    </source>
</evidence>
<protein>
    <submittedName>
        <fullName evidence="2">Uncharacterized protein</fullName>
    </submittedName>
</protein>
<feature type="compositionally biased region" description="Basic and acidic residues" evidence="1">
    <location>
        <begin position="77"/>
        <end position="104"/>
    </location>
</feature>
<dbReference type="Proteomes" id="UP000663866">
    <property type="component" value="Unassembled WGS sequence"/>
</dbReference>
<evidence type="ECO:0000256" key="1">
    <source>
        <dbReference type="SAM" id="MobiDB-lite"/>
    </source>
</evidence>
<feature type="non-terminal residue" evidence="2">
    <location>
        <position position="1"/>
    </location>
</feature>
<organism evidence="2 3">
    <name type="scientific">Rotaria magnacalcarata</name>
    <dbReference type="NCBI Taxonomy" id="392030"/>
    <lineage>
        <taxon>Eukaryota</taxon>
        <taxon>Metazoa</taxon>
        <taxon>Spiralia</taxon>
        <taxon>Gnathifera</taxon>
        <taxon>Rotifera</taxon>
        <taxon>Eurotatoria</taxon>
        <taxon>Bdelloidea</taxon>
        <taxon>Philodinida</taxon>
        <taxon>Philodinidae</taxon>
        <taxon>Rotaria</taxon>
    </lineage>
</organism>
<reference evidence="2" key="1">
    <citation type="submission" date="2021-02" db="EMBL/GenBank/DDBJ databases">
        <authorList>
            <person name="Nowell W R."/>
        </authorList>
    </citation>
    <scope>NUCLEOTIDE SEQUENCE</scope>
</reference>
<comment type="caution">
    <text evidence="2">The sequence shown here is derived from an EMBL/GenBank/DDBJ whole genome shotgun (WGS) entry which is preliminary data.</text>
</comment>
<accession>A0A819K325</accession>